<dbReference type="EMBL" id="BDJK01000041">
    <property type="protein sequence ID" value="GAV23299.1"/>
    <property type="molecule type" value="Genomic_DNA"/>
</dbReference>
<protein>
    <submittedName>
        <fullName evidence="1">Plasmid stabilization protein</fullName>
    </submittedName>
</protein>
<proteinExistence type="predicted"/>
<evidence type="ECO:0000313" key="2">
    <source>
        <dbReference type="Proteomes" id="UP000187485"/>
    </source>
</evidence>
<organism evidence="1 2">
    <name type="scientific">Carboxydothermus pertinax</name>
    <dbReference type="NCBI Taxonomy" id="870242"/>
    <lineage>
        <taxon>Bacteria</taxon>
        <taxon>Bacillati</taxon>
        <taxon>Bacillota</taxon>
        <taxon>Clostridia</taxon>
        <taxon>Thermoanaerobacterales</taxon>
        <taxon>Thermoanaerobacteraceae</taxon>
        <taxon>Carboxydothermus</taxon>
    </lineage>
</organism>
<keyword evidence="2" id="KW-1185">Reference proteome</keyword>
<dbReference type="Proteomes" id="UP000187485">
    <property type="component" value="Unassembled WGS sequence"/>
</dbReference>
<accession>A0A1L8CWQ8</accession>
<dbReference type="AlphaFoldDB" id="A0A1L8CWQ8"/>
<gene>
    <name evidence="1" type="ORF">cpu_18090</name>
</gene>
<dbReference type="OrthoDB" id="3268478at2"/>
<sequence length="51" mass="5868">MLVYQPIKSLDAEDRVLPVKSYLKLYVVTEDKVEIHGILDSNLINLIKLKV</sequence>
<evidence type="ECO:0000313" key="1">
    <source>
        <dbReference type="EMBL" id="GAV23299.1"/>
    </source>
</evidence>
<reference evidence="2" key="1">
    <citation type="submission" date="2016-12" db="EMBL/GenBank/DDBJ databases">
        <title>Draft Genome Sequences od Carboxydothermus pertinax and islandicus, Hydrogenogenic Carboxydotrophic Bacteria.</title>
        <authorList>
            <person name="Fukuyama Y."/>
            <person name="Ohmae K."/>
            <person name="Yoneda Y."/>
            <person name="Yoshida T."/>
            <person name="Sako Y."/>
        </authorList>
    </citation>
    <scope>NUCLEOTIDE SEQUENCE [LARGE SCALE GENOMIC DNA]</scope>
    <source>
        <strain evidence="2">Ug1</strain>
    </source>
</reference>
<dbReference type="RefSeq" id="WP_159433996.1">
    <property type="nucleotide sequence ID" value="NZ_BDJK01000041.1"/>
</dbReference>
<name>A0A1L8CWQ8_9THEO</name>
<comment type="caution">
    <text evidence="1">The sequence shown here is derived from an EMBL/GenBank/DDBJ whole genome shotgun (WGS) entry which is preliminary data.</text>
</comment>